<dbReference type="RefSeq" id="WP_088073805.1">
    <property type="nucleotide sequence ID" value="NZ_JAHQCR010000087.1"/>
</dbReference>
<accession>A0ABS6JZ38</accession>
<proteinExistence type="predicted"/>
<gene>
    <name evidence="1" type="ORF">KS407_20790</name>
</gene>
<sequence length="142" mass="16340">MLSQPYFLAVCSERPDERFSFWYTVYFVNNTGKDIEKLSFQTGSLVTTNKEIIPSPRLKHVVGKVPQYSSIEIDLEEEDSFDSVFHLHFELEFQDSIEEKSFMIGRNLSGGRKPFHELPVLNKIGYAFSSGSMAPESQQYVQ</sequence>
<evidence type="ECO:0000313" key="1">
    <source>
        <dbReference type="EMBL" id="MBU9723861.1"/>
    </source>
</evidence>
<protein>
    <submittedName>
        <fullName evidence="1">Uncharacterized protein</fullName>
    </submittedName>
</protein>
<keyword evidence="2" id="KW-1185">Reference proteome</keyword>
<comment type="caution">
    <text evidence="1">The sequence shown here is derived from an EMBL/GenBank/DDBJ whole genome shotgun (WGS) entry which is preliminary data.</text>
</comment>
<organism evidence="1 2">
    <name type="scientific">Evansella alkalicola</name>
    <dbReference type="NCBI Taxonomy" id="745819"/>
    <lineage>
        <taxon>Bacteria</taxon>
        <taxon>Bacillati</taxon>
        <taxon>Bacillota</taxon>
        <taxon>Bacilli</taxon>
        <taxon>Bacillales</taxon>
        <taxon>Bacillaceae</taxon>
        <taxon>Evansella</taxon>
    </lineage>
</organism>
<reference evidence="1 2" key="1">
    <citation type="submission" date="2021-06" db="EMBL/GenBank/DDBJ databases">
        <title>Bacillus sp. RD4P76, an endophyte from a halophyte.</title>
        <authorList>
            <person name="Sun J.-Q."/>
        </authorList>
    </citation>
    <scope>NUCLEOTIDE SEQUENCE [LARGE SCALE GENOMIC DNA]</scope>
    <source>
        <strain evidence="1 2">JCM 17098</strain>
    </source>
</reference>
<name>A0ABS6JZ38_9BACI</name>
<evidence type="ECO:0000313" key="2">
    <source>
        <dbReference type="Proteomes" id="UP000790580"/>
    </source>
</evidence>
<dbReference type="EMBL" id="JAHQCR010000087">
    <property type="protein sequence ID" value="MBU9723861.1"/>
    <property type="molecule type" value="Genomic_DNA"/>
</dbReference>
<dbReference type="Proteomes" id="UP000790580">
    <property type="component" value="Unassembled WGS sequence"/>
</dbReference>